<feature type="compositionally biased region" description="Basic and acidic residues" evidence="1">
    <location>
        <begin position="3500"/>
        <end position="3516"/>
    </location>
</feature>
<feature type="compositionally biased region" description="Polar residues" evidence="1">
    <location>
        <begin position="1853"/>
        <end position="1865"/>
    </location>
</feature>
<feature type="compositionally biased region" description="Pro residues" evidence="1">
    <location>
        <begin position="277"/>
        <end position="287"/>
    </location>
</feature>
<feature type="compositionally biased region" description="Acidic residues" evidence="1">
    <location>
        <begin position="5521"/>
        <end position="5531"/>
    </location>
</feature>
<feature type="region of interest" description="Disordered" evidence="1">
    <location>
        <begin position="612"/>
        <end position="803"/>
    </location>
</feature>
<feature type="compositionally biased region" description="Basic residues" evidence="1">
    <location>
        <begin position="3105"/>
        <end position="3117"/>
    </location>
</feature>
<feature type="compositionally biased region" description="Basic and acidic residues" evidence="1">
    <location>
        <begin position="1302"/>
        <end position="1313"/>
    </location>
</feature>
<feature type="compositionally biased region" description="Basic and acidic residues" evidence="1">
    <location>
        <begin position="3072"/>
        <end position="3104"/>
    </location>
</feature>
<name>C5FCG8_ARTOC</name>
<feature type="compositionally biased region" description="Basic and acidic residues" evidence="1">
    <location>
        <begin position="5727"/>
        <end position="5738"/>
    </location>
</feature>
<feature type="compositionally biased region" description="Basic and acidic residues" evidence="1">
    <location>
        <begin position="5621"/>
        <end position="5641"/>
    </location>
</feature>
<feature type="compositionally biased region" description="Low complexity" evidence="1">
    <location>
        <begin position="696"/>
        <end position="723"/>
    </location>
</feature>
<feature type="compositionally biased region" description="Polar residues" evidence="1">
    <location>
        <begin position="6539"/>
        <end position="6563"/>
    </location>
</feature>
<feature type="compositionally biased region" description="Basic and acidic residues" evidence="1">
    <location>
        <begin position="4275"/>
        <end position="4288"/>
    </location>
</feature>
<feature type="region of interest" description="Disordered" evidence="1">
    <location>
        <begin position="1067"/>
        <end position="1185"/>
    </location>
</feature>
<feature type="region of interest" description="Disordered" evidence="1">
    <location>
        <begin position="1299"/>
        <end position="1539"/>
    </location>
</feature>
<feature type="compositionally biased region" description="Polar residues" evidence="1">
    <location>
        <begin position="1606"/>
        <end position="1616"/>
    </location>
</feature>
<reference evidence="3" key="1">
    <citation type="journal article" date="2012" name="MBio">
        <title>Comparative genome analysis of Trichophyton rubrum and related dermatophytes reveals candidate genes involved in infection.</title>
        <authorList>
            <person name="Martinez D.A."/>
            <person name="Oliver B.G."/>
            <person name="Graeser Y."/>
            <person name="Goldberg J.M."/>
            <person name="Li W."/>
            <person name="Martinez-Rossi N.M."/>
            <person name="Monod M."/>
            <person name="Shelest E."/>
            <person name="Barton R.C."/>
            <person name="Birch E."/>
            <person name="Brakhage A.A."/>
            <person name="Chen Z."/>
            <person name="Gurr S.J."/>
            <person name="Heiman D."/>
            <person name="Heitman J."/>
            <person name="Kosti I."/>
            <person name="Rossi A."/>
            <person name="Saif S."/>
            <person name="Samalova M."/>
            <person name="Saunders C.W."/>
            <person name="Shea T."/>
            <person name="Summerbell R.C."/>
            <person name="Xu J."/>
            <person name="Young S."/>
            <person name="Zeng Q."/>
            <person name="Birren B.W."/>
            <person name="Cuomo C.A."/>
            <person name="White T.C."/>
        </authorList>
    </citation>
    <scope>NUCLEOTIDE SEQUENCE [LARGE SCALE GENOMIC DNA]</scope>
    <source>
        <strain evidence="3">ATCC MYA-4605 / CBS 113480</strain>
    </source>
</reference>
<feature type="compositionally biased region" description="Polar residues" evidence="1">
    <location>
        <begin position="4695"/>
        <end position="4708"/>
    </location>
</feature>
<feature type="compositionally biased region" description="Low complexity" evidence="1">
    <location>
        <begin position="4120"/>
        <end position="4131"/>
    </location>
</feature>
<feature type="region of interest" description="Disordered" evidence="1">
    <location>
        <begin position="544"/>
        <end position="593"/>
    </location>
</feature>
<feature type="compositionally biased region" description="Polar residues" evidence="1">
    <location>
        <begin position="5332"/>
        <end position="5341"/>
    </location>
</feature>
<accession>C5FCG8</accession>
<feature type="region of interest" description="Disordered" evidence="1">
    <location>
        <begin position="2557"/>
        <end position="2964"/>
    </location>
</feature>
<feature type="region of interest" description="Disordered" evidence="1">
    <location>
        <begin position="4969"/>
        <end position="6071"/>
    </location>
</feature>
<feature type="compositionally biased region" description="Basic and acidic residues" evidence="1">
    <location>
        <begin position="3667"/>
        <end position="3676"/>
    </location>
</feature>
<feature type="region of interest" description="Disordered" evidence="1">
    <location>
        <begin position="2123"/>
        <end position="2217"/>
    </location>
</feature>
<feature type="compositionally biased region" description="Basic and acidic residues" evidence="1">
    <location>
        <begin position="5987"/>
        <end position="6001"/>
    </location>
</feature>
<gene>
    <name evidence="2" type="ORF">MCYG_00300</name>
</gene>
<feature type="compositionally biased region" description="Basic and acidic residues" evidence="1">
    <location>
        <begin position="2584"/>
        <end position="2594"/>
    </location>
</feature>
<feature type="compositionally biased region" description="Basic and acidic residues" evidence="1">
    <location>
        <begin position="5747"/>
        <end position="5766"/>
    </location>
</feature>
<feature type="compositionally biased region" description="Basic and acidic residues" evidence="1">
    <location>
        <begin position="684"/>
        <end position="695"/>
    </location>
</feature>
<feature type="compositionally biased region" description="Polar residues" evidence="1">
    <location>
        <begin position="5171"/>
        <end position="5181"/>
    </location>
</feature>
<feature type="compositionally biased region" description="Basic and acidic residues" evidence="1">
    <location>
        <begin position="5224"/>
        <end position="5238"/>
    </location>
</feature>
<feature type="region of interest" description="Disordered" evidence="1">
    <location>
        <begin position="475"/>
        <end position="494"/>
    </location>
</feature>
<dbReference type="PANTHER" id="PTHR40641">
    <property type="entry name" value="INVOLUCRIN REPEAT PROTEIN (AFU_ORTHOLOGUE AFUA_2G08060)"/>
    <property type="match status" value="1"/>
</dbReference>
<feature type="compositionally biased region" description="Basic and acidic residues" evidence="1">
    <location>
        <begin position="1505"/>
        <end position="1525"/>
    </location>
</feature>
<feature type="compositionally biased region" description="Basic and acidic residues" evidence="1">
    <location>
        <begin position="3636"/>
        <end position="3645"/>
    </location>
</feature>
<feature type="compositionally biased region" description="Low complexity" evidence="1">
    <location>
        <begin position="2242"/>
        <end position="2254"/>
    </location>
</feature>
<feature type="compositionally biased region" description="Acidic residues" evidence="1">
    <location>
        <begin position="2931"/>
        <end position="2943"/>
    </location>
</feature>
<feature type="compositionally biased region" description="Basic and acidic residues" evidence="1">
    <location>
        <begin position="4185"/>
        <end position="4197"/>
    </location>
</feature>
<feature type="compositionally biased region" description="Basic and acidic residues" evidence="1">
    <location>
        <begin position="2311"/>
        <end position="2333"/>
    </location>
</feature>
<feature type="compositionally biased region" description="Basic and acidic residues" evidence="1">
    <location>
        <begin position="5068"/>
        <end position="5080"/>
    </location>
</feature>
<feature type="compositionally biased region" description="Basic and acidic residues" evidence="1">
    <location>
        <begin position="5141"/>
        <end position="5155"/>
    </location>
</feature>
<feature type="compositionally biased region" description="Basic and acidic residues" evidence="1">
    <location>
        <begin position="5838"/>
        <end position="5852"/>
    </location>
</feature>
<sequence length="6563" mass="717422">MFRSLLGTQSSSRSSGSSRHRHRRDRDEDDDSRSKTSSHSHHHKSSRHHSSSSKHKSSRSDDRDADKYSSSRRSSRRYEDEDDGARSVVAASEIVSEAPSRALDGERGVIGDDPDEHYRERRSRRKRYGDDDSVLDEDLRDTRRRERDTHIPEERTYRDDAPSTVGSDLRDPSRREGDTYPGERRHRGDIFSTMETDTAKRENDRYDDDDRRRYRRHEETNPHDRYEPTRSERRSRTLDDRAISDDQPTEPAIRSRTTTSGPQTSRSPLYPTDGSYPLPPTSGPGPMPQQSYYPPTSGSYPPPEDSHQPPMVGSAAEYYGDQGQSVPNQPGYTPSAILPSHVPEYGPPPMPQYDQQEAGPSGPPQHGTGPGVMDGMAAGAAGYGMASAMAGGLPHSGPSNMSPTMPGSMPSDIPPNNAHSNVLPGNYDESPTTYAPSEYPENRPHHSSSHGGLAALGATAGLAAAAGLAANAHHNSHHNAYGNSQHISQSQHQGIGGFQQGTLAYHKRHHGPLRKFVDFWRDPEGVALYEEYSEITGTCRYCFEPGTTSRDAPRKHRYRRRPSNDSFGGRSRVDKLSRYGSSEEDGHHKSSNRKSWLAAGLAAYVGKTLFDKRKNDRRDRSPSIRRTKSSSSSSVGGRGPASYGQTAISERSYPPSTIGGRQRFGRYESKSDVSKPSISGHLRSKSEGHQRRDRSSSSSSDGKSSHGVRSAAIAAGALGTAAAVSSMSHGRKGRKVRGNSRSRSPRKFRRRYSSSSSSSMVDISRPPTKKGLASFSTFFTAPSEKSRTRRTSPRKRQRNFFGLGSTYSSSDDADLAFGSGFLKSRAPKKGKGRKRDEDIDAKLIGLGATAAGLAATASIGNRRRQQGLIAVKDRKPNNRNQIAADDNWESVSDEFSSADSGLAYGGPSSRSRDSFTSDSGASKWRWRWGTSKKKRRQSPSYPYKNNANGRDSQASYPPPSSSFPSLPSMQNIDPIPAPEQSLVPFRNARNSSTGGPTDLDTAKPMYISNSEATEVDQPKPVVPIPSPFYSQKEPEGEKTKHAFNEIAPAAAAAAAGAAVIGTADEYYNDHPLKDSVGNLPIDEHQTKDMPLTLVPSPGSNHEHHDAKLPKDSVSNIGAERHRQKQTMPALPSSLPGKYDQGPVVDPSGDTSVVKPKKPRSYFDDSDIPAKKPERRRRGSSPVLDSYYSYITEVEIPKRSSTAKGVQFELTKEQQDKEQRQLELESEKARPYQRAEEPMSDPESWKPKPKRLHRSEERDISPPLPAETLEEPLDGKDTSSWGLPARVTIPVVAGAATVAAGHILKDKRREKEECSSYPESSDAGPSTTSRKRFNLPGGIIEEPRDIAEKPVPNPKTKPTYESYADYFAPPELRKSGSETVPEPTPTAQPGGPRFRVIEPRSGGLDRELLRDEPVKSTSLPWPVPHLNIIEPTPPHSRTSSLLGDASEPKERRVADPVVYVPEIPTVHHDKDDATADRDAHEIEQHADIGHTASSGITLHDVAGAAKKPDEKDFEIAPPESDSREPSFEVPSPPHHMPGEFDDDIEFAATIAAGTAMSGFDPSIVTGNPAYYSRVSPPGSEGEGGLGGIHGQTPVSPARGFGERESLPPSNNDANQGSKYHGPLDRTIDTPSGITPGILPRDMETTRPDPSSHGMPEDTTAKPGKKNKKKLKAAKKKGKTPGEAPLEPDWEEESAYTQPQPTEVPREVEVDPVDEPTPMNRGLFDDEDKAGKGLHDMDLKGVVDEREEVPAHEPERWQDAEEDLTPPTVPSAFEANSGYAARNVEDHKLDNALRTSMPGNFDDVLAGDGTDNRGGMFFTPEKSLPTEKPEFTVPEKSQKMSKGKKKRRTADETEPFTSETAEPSTRSVEIDEHPDHNAKDPALASLPESSGSLERGSSKSKRRSHQYSELIESQSDVAWPSKPEDDDSLIIPPRAKSETAKDYANSNEKSQELFGLIGSSAEKEEPVQERDQSPPPSEISSSKKKSKKNRRADDDEIKADENDLPTSQNIESVNPEGAAYGDQQRQKSKDRKKNRKSRYEQIVESGKASNNEDKNLHDISSAKQQIDESLDKSQSPRPFLEDSPEIPSVHDSILGQGTNITVEKALDNVPAPVSAFPLQLNLPSRCRSRSVTPLPGEKIVDLPTQSRSRPSSPSRSPPDTAKRVSWRGFNFGDLNSSPTAIPIQLRRPPSTPDRATHDSQVSPSRPRSGHKRPRSTEFKTSREFRPLWLVERHTSKAEHPVEESYPSLPSSKSTSRVSSVENLRAKALDGVESTDLFSTPRRRPSLQIATDHSSHEVDILGSQQATPTAHAFKHQEKGRKEKPKYEFHSPSELLRDPMLNMEMSKSALNDVPPSPEGTVIHDDDRKMGLDDIDLQNLPPLPESPIHEDLPVSGELDRATPDTGHGASTSSNNERVVELADASKKPAVTVSSEQLPSLPDSRPSSPSAGKEVEHDVLAEDIDRSLTPQPTHRRLDEVSNDIPMDIPVPDSAPVTPTQGSPTYRASEASEYGSVDEDHFVDASSQAPMSPSYQRDVDSPTTPTHPVMDYLPREANVIIPSTTELPAPVVPEAENISNDTDAESVMTVQKDDLFGKEPELDPMAEETQEPEAPEPSKSKNNKKKKKRDSDTEAISTAPPTELDVPADPIPEPAPEPETEREPLIDNSIDPISSTITDQAPAEEITISEESKAESLKQEPAPEPAAKSKGKKSKSKKGRKNKIVADPVEEPRQKADEPSATIPTPSKEETAIIEDRVSEAPASETVNIERDDAVISSATDIHPQSQHDNQDIVDAVPDSLVEVARGLADDEPAGLVNPLDKQNSPTEPQPAEKEEGAGDPEYPTASVSEEGQQGHPQENEVTTQPFFSGEVDPVPMEALPEDIPLPPSDLNEIDALNPAQDQTQPATQVDDGTKEQAILLPGSPLQNPQDLPLPEPSLDEADILEESGETETKQPMLRDNMNNTLPSIHPNDLAIETDALHGATDVREIEPGNEELLDTTASPKPAIASPVDEGLLIGQDTRELQSPATTDAPGHSEVSEDKTNDAAGPAPSPTNQTYEKGDQSDPDVFFDTVQDVNAHAKHENLDELAGKEPEPTFADKPEEVAESEPKQKKKKGKKGKKDRKNANSLENEASTSVEPSEVPVRFNDAEGAPAVASNEEIPEPPAIDEQPLEAEGARDLPLSTAAGANAAEAGEIANDSPPHIPGDSSSQFDQFDVRSASKQSKKQKKKDKKKQASADAPGETVPEASTVEGDVENIALEVQDKTAVPKDIGEDQPIDKGENDLPGVGPDSVEEKSEDIPVDVSFEKGEPLKEDTLPIDAEREDSAQLEIDDGTSGEKDSNIVKGAEESETMQFKSPVDESGLQAEKIPSTEEVIKPAKSKKDKKGKKSKKNREALPGENEPEGAEPAKPAEEQPPKVLDNEPSITDDLPAEEQPLESQGDRSLNADNAPAETSVEKPLTAKEKKKKKKNRGALTADEETQLAGPCATPTAPEDDAEPEDTGLPEAKDEAKDTQPAEHLAEEPSSVDNLPTELEPLEASSEQVEGADGISAEPQTLEQVSEHPSGVDDWKTEPQYLEPSNELVSDDVDKTPMESQPLEASQNEQAPDDDKTVTEPQPLEPSNEQSLPIDDTLVEPQPSLHLTEEPLESPKDPQALEPSIEKPADSYNISKEASLDKPLPVKEKKKKKKKNRSQSLDDGSQAVEAPVPLEETPAEEPQQDKPAELEKGTPTGPPDDKPPEPSEAKAAEDQPDAPVEPLEDKLPSIDNAVAEIPAEAPLTAKEKRKKKKKKGQSLSVDDGSQAIETPEPLDNSPAGPLENKPMESERDTESQEPLSTDRLPEPRQGVPSESQDNTPHATEVPSHIKVSPAESLEDNPSDSQPYEAIELGEIKQDPNLHESQAYGSAELVEEKQLETQQSLDLETKQDEPTTLVEDKLPETHKIQDSAPQEYDPAQPLDNKQSESYPFELHEPKPIESTGERQPETDTPEPQPIEPTEEKQPELAAPELQENGPVEFSDEKQSGPQEKALGEQEEEQPEPQANKSSETREHESADLVDDSQLKSQADEPSESLEGELVENLEDKAIDPVDDAPAEPSTNMAPSLKEKKKKKKKKGQSKTLEDDKPEAVDTPTPVEEPPTGSMDDQSTLETPTAKPLTAKEKKKQKKREKQLSLSEESQSITTSDAPKTSPIETPKDQALEIDTHSVENPVEEPSIEKEAEMNQDPLPLEDVSEPKEAVHPSESLPVESLGEEAVGIDTVMEEPSPETPLSAKEKKKKKKKNEKKPAPLEHEPEPSKEVPPPSESILDEAFGTDSISVETSTEKPLSAKEKKKKKRNQEPQPWESESQPVKAPLDPDNIDVTPLSQEASGVDNASAETPFEQPLTAKEKKKAKKGKKLKQPMDWTEEVPQDTEISGEKTQPEIPIPTGGAVAPEPMSSSIEPVQEDIEKQPEDQVGPSIEPSSISQGTADIDIDQGDSTTVTGPEGAGGENKISNPDEDGKDFQLSISKKSKSKKKAKDSGWTDVIPPTQVDNGPAIPPTEFESQQRSLFINEEPPKEFDATPDATDALLRNDASNNPPDATELDLAVSKPKPSDRPTDVDVYPEDMIATAEEPVSAPIDETANPELIPLPESMETDTEQIVPPGETGQEGIETPKEVECTGPGQSLDDQNKEHIQESAAENPAEPLPNESKDLSPIGLGDALNESSVPEPQDQSISIPLPPTLPTEQELEDNPEALTGAKGLVEETCPESIIQRETQEMQNETPTSTSETIYFASSTKPYEQQSTELPQAARIDIVLDTADEPPTEVPNTEADLPLDPTENPIPNVHDSSAAPLDGHLIGDAPISSAPEPEMVIDELPTQHVGKSSKKEKKKKKKDVVLEQEPEVGPEAPEGNVINLPEEHNAPEPAAAETEEKPLRALSKKEQKAAKKKARKAAIDVLEEDLGKGTEEPSPIPGVLDATAGMVEDINIDRSVDAQITEKPDEAATGEEYEMEERPISTVVAADSIERDIPSLPTSTSQENSSALPEAPVVTATTKDQAAWGEVSGSTKKSKKQKKRGKGMVAASTDPGADDDMKEIELGKEENKEEIVLEPTVPEQSSKKNKKKKKKNIGSLDGEAKSSAAEEKKDTEKPVESPVCPEVDMSVAGEDAAQKEDEVDNEREVDTASLDLQLSGDHEVTNDTPEIQQSELPDSMTADIGDFSEDTMPKGEQNLEDKPVEMAPEETELALETVDPGKLKDTNDFRPVVEDSQATPETNNTPKEPHNEPEEVRREPDQVAFSGDATQTEVVPEKSEDISEFVPDSAMDIDDAPKDPSQDHGVVMEDSTRDISMEDSITPPPKQTTADASESNDLAPVFPVDATQPVEFGPAKEQRTEDVSIGNEPGPEPTAKTEMETPTEVPIGSTQEEETSSKEAKGRKGKKGKKSKGKGKDIEEDKSETPLLQMEEFQDPSNVRPQDVAERAEPSPEFLSKQLEVEDVPIPTTSEIGERAKAKGRAVGDIEWTGSAGQDSQEITSAQGAHENLLDKPEIVPEEPPQEAEDALPATSKKSKDKKKDKTIAVETEQPQDLPLPLTSVEPEAPIETMEPVTEAPKDKMPEQEEFLPNVTKRKGKKKSKDKGKRLEPSVVTEKSPPDASREPPVEPEEPVKSDDPTLAVPKEPQSGPEDDLPALVVSKRVNKNKRKNKAQVLECPSPDNTEAQLPTPQPEPVTEAAVETSEVPDWSQQHEFSLGDISSSAREEITTTRDLDTPVQGPSGTERELNKPTKDVEMQDRSIDEAEAMAPTPKCPDNDDPFSVESSTKERSSSILFHSSPSTRDIGYMTTPARHVMEDEEPEERPSTPTPSRWYKPIETDDKPLDDVATHHALLPTPEKETIEPAMAEGTTSKSPEQARPPLEPPSLFGGPYGLAERGRSASRSASPPKTPLGTIKEHSTISPPYANPPSPAFPQPTPDTATTVRGPEKKKPAQQPARTASDVDIIRSPESTPPKLLRRVKSSRSTDLKAASQRDLRRGRTRTPSPSLQQAEEEEEARQLPSSSTYDPVTDKGKAPLRGMAADVYEGWGDVQGAPPLSPTRPPSVRRRRSLQRLQELETRLDQLVSENRLLGSSKAAAERAIESHAVAQRQHARALEARDQTIQNKELEIQQLQKSSDWLKKEIARLTEVNEGLAAANASYAASRGLDGGDSSNYKKEWEKSQQELEKVRAQYAQLSSGLEQMVKHEVGTALADKDAEIQLLRDNLADAQHKIKELQQQIQAASKDDILVFHDEDYFDNACQKLCQHVQQWVLRFSKFSDMRVCRTTGVLRDEKIVDRFENAILDGTDVDTYLSDRVRRRDVFMSVAMTMMWEYIFTRYLFGMDREQRQKLKTLEKHLAEVGPPNAVHKWRATTLTLLSKRPSFKELRAQDTEAVVQEIYRTLSKLLPPPHELEKTVLDSLRNVMRSAVDLSIKMRTQRAEYIMLPPLQPEYDTNGELLRKVYFNAALMNERSGETTSNEELEAQRAVVRMVLFPLVVKKGSDEGDGDEEIVVCPAQVLVARPPKDRKSSKGLSADRQSVRSVQSFPSISMDPSNPSNIV</sequence>
<protein>
    <recommendedName>
        <fullName evidence="4">Involucrin repeat protein</fullName>
    </recommendedName>
</protein>
<feature type="compositionally biased region" description="Basic and acidic residues" evidence="1">
    <location>
        <begin position="5107"/>
        <end position="5124"/>
    </location>
</feature>
<feature type="compositionally biased region" description="Basic residues" evidence="1">
    <location>
        <begin position="3677"/>
        <end position="3686"/>
    </location>
</feature>
<dbReference type="RefSeq" id="XP_002850196.1">
    <property type="nucleotide sequence ID" value="XM_002850150.1"/>
</dbReference>
<evidence type="ECO:0008006" key="4">
    <source>
        <dbReference type="Google" id="ProtNLM"/>
    </source>
</evidence>
<organism evidence="2 3">
    <name type="scientific">Arthroderma otae (strain ATCC MYA-4605 / CBS 113480)</name>
    <name type="common">Microsporum canis</name>
    <dbReference type="NCBI Taxonomy" id="554155"/>
    <lineage>
        <taxon>Eukaryota</taxon>
        <taxon>Fungi</taxon>
        <taxon>Dikarya</taxon>
        <taxon>Ascomycota</taxon>
        <taxon>Pezizomycotina</taxon>
        <taxon>Eurotiomycetes</taxon>
        <taxon>Eurotiomycetidae</taxon>
        <taxon>Onygenales</taxon>
        <taxon>Arthrodermataceae</taxon>
        <taxon>Microsporum</taxon>
    </lineage>
</organism>
<feature type="region of interest" description="Disordered" evidence="1">
    <location>
        <begin position="1198"/>
        <end position="1281"/>
    </location>
</feature>
<keyword evidence="3" id="KW-1185">Reference proteome</keyword>
<feature type="compositionally biased region" description="Basic and acidic residues" evidence="1">
    <location>
        <begin position="5196"/>
        <end position="5209"/>
    </location>
</feature>
<feature type="compositionally biased region" description="Basic and acidic residues" evidence="1">
    <location>
        <begin position="3728"/>
        <end position="3742"/>
    </location>
</feature>
<feature type="compositionally biased region" description="Basic and acidic residues" evidence="1">
    <location>
        <begin position="1464"/>
        <end position="1487"/>
    </location>
</feature>
<feature type="region of interest" description="Disordered" evidence="1">
    <location>
        <begin position="860"/>
        <end position="1039"/>
    </location>
</feature>
<feature type="compositionally biased region" description="Basic and acidic residues" evidence="1">
    <location>
        <begin position="140"/>
        <end position="161"/>
    </location>
</feature>
<dbReference type="EMBL" id="DS995701">
    <property type="protein sequence ID" value="EEQ27412.1"/>
    <property type="molecule type" value="Genomic_DNA"/>
</dbReference>
<feature type="compositionally biased region" description="Basic residues" evidence="1">
    <location>
        <begin position="5092"/>
        <end position="5101"/>
    </location>
</feature>
<feature type="compositionally biased region" description="Low complexity" evidence="1">
    <location>
        <begin position="3179"/>
        <end position="3192"/>
    </location>
</feature>
<feature type="compositionally biased region" description="Acidic residues" evidence="1">
    <location>
        <begin position="3487"/>
        <end position="3497"/>
    </location>
</feature>
<feature type="compositionally biased region" description="Basic and acidic residues" evidence="1">
    <location>
        <begin position="58"/>
        <end position="69"/>
    </location>
</feature>
<feature type="region of interest" description="Disordered" evidence="1">
    <location>
        <begin position="1793"/>
        <end position="2090"/>
    </location>
</feature>
<proteinExistence type="predicted"/>
<feature type="region of interest" description="Disordered" evidence="1">
    <location>
        <begin position="1"/>
        <end position="375"/>
    </location>
</feature>
<feature type="region of interest" description="Disordered" evidence="1">
    <location>
        <begin position="2302"/>
        <end position="2543"/>
    </location>
</feature>
<feature type="compositionally biased region" description="Polar residues" evidence="1">
    <location>
        <begin position="2770"/>
        <end position="2781"/>
    </location>
</feature>
<feature type="compositionally biased region" description="Basic and acidic residues" evidence="1">
    <location>
        <begin position="197"/>
        <end position="244"/>
    </location>
</feature>
<feature type="region of interest" description="Disordered" evidence="1">
    <location>
        <begin position="2234"/>
        <end position="2254"/>
    </location>
</feature>
<feature type="compositionally biased region" description="Low complexity" evidence="1">
    <location>
        <begin position="1883"/>
        <end position="1893"/>
    </location>
</feature>
<feature type="compositionally biased region" description="Basic residues" evidence="1">
    <location>
        <begin position="5597"/>
        <end position="5609"/>
    </location>
</feature>
<feature type="compositionally biased region" description="Polar residues" evidence="1">
    <location>
        <begin position="4305"/>
        <end position="4315"/>
    </location>
</feature>
<feature type="region of interest" description="Disordered" evidence="1">
    <location>
        <begin position="6526"/>
        <end position="6563"/>
    </location>
</feature>
<feature type="compositionally biased region" description="Basic residues" evidence="1">
    <location>
        <begin position="4098"/>
        <end position="4108"/>
    </location>
</feature>
<feature type="compositionally biased region" description="Basic residues" evidence="1">
    <location>
        <begin position="1661"/>
        <end position="1677"/>
    </location>
</feature>
<feature type="compositionally biased region" description="Basic and acidic residues" evidence="1">
    <location>
        <begin position="1727"/>
        <end position="1757"/>
    </location>
</feature>
<feature type="region of interest" description="Disordered" evidence="1">
    <location>
        <begin position="2979"/>
        <end position="4734"/>
    </location>
</feature>
<dbReference type="eggNOG" id="ENOG502QRYC">
    <property type="taxonomic scope" value="Eukaryota"/>
</dbReference>
<feature type="compositionally biased region" description="Basic residues" evidence="1">
    <location>
        <begin position="4265"/>
        <end position="4274"/>
    </location>
</feature>
<feature type="compositionally biased region" description="Basic and acidic residues" evidence="1">
    <location>
        <begin position="3915"/>
        <end position="3937"/>
    </location>
</feature>
<feature type="compositionally biased region" description="Basic and acidic residues" evidence="1">
    <location>
        <begin position="2357"/>
        <end position="2367"/>
    </location>
</feature>
<dbReference type="HOGENOM" id="CLU_000055_0_0_1"/>
<feature type="compositionally biased region" description="Low complexity" evidence="1">
    <location>
        <begin position="1"/>
        <end position="17"/>
    </location>
</feature>
<feature type="compositionally biased region" description="Basic and acidic residues" evidence="1">
    <location>
        <begin position="168"/>
        <end position="189"/>
    </location>
</feature>
<feature type="compositionally biased region" description="Basic residues" evidence="1">
    <location>
        <begin position="5666"/>
        <end position="5675"/>
    </location>
</feature>
<feature type="compositionally biased region" description="Acidic residues" evidence="1">
    <location>
        <begin position="4060"/>
        <end position="4072"/>
    </location>
</feature>
<feature type="compositionally biased region" description="Basic and acidic residues" evidence="1">
    <location>
        <begin position="2412"/>
        <end position="2421"/>
    </location>
</feature>
<feature type="compositionally biased region" description="Polar residues" evidence="1">
    <location>
        <begin position="1316"/>
        <end position="1327"/>
    </location>
</feature>
<feature type="compositionally biased region" description="Basic residues" evidence="1">
    <location>
        <begin position="4856"/>
        <end position="4867"/>
    </location>
</feature>
<feature type="compositionally biased region" description="Basic and acidic residues" evidence="1">
    <location>
        <begin position="3330"/>
        <end position="3342"/>
    </location>
</feature>
<feature type="compositionally biased region" description="Basic and acidic residues" evidence="1">
    <location>
        <begin position="3814"/>
        <end position="3823"/>
    </location>
</feature>
<feature type="compositionally biased region" description="Basic and acidic residues" evidence="1">
    <location>
        <begin position="3256"/>
        <end position="3277"/>
    </location>
</feature>
<feature type="compositionally biased region" description="Polar residues" evidence="1">
    <location>
        <begin position="2839"/>
        <end position="2860"/>
    </location>
</feature>
<feature type="compositionally biased region" description="Basic residues" evidence="1">
    <location>
        <begin position="3776"/>
        <end position="3785"/>
    </location>
</feature>
<feature type="region of interest" description="Disordered" evidence="1">
    <location>
        <begin position="818"/>
        <end position="838"/>
    </location>
</feature>
<feature type="compositionally biased region" description="Basic and acidic residues" evidence="1">
    <location>
        <begin position="3712"/>
        <end position="3721"/>
    </location>
</feature>
<feature type="compositionally biased region" description="Polar residues" evidence="1">
    <location>
        <begin position="2518"/>
        <end position="2539"/>
    </location>
</feature>
<feature type="compositionally biased region" description="Basic residues" evidence="1">
    <location>
        <begin position="4379"/>
        <end position="4390"/>
    </location>
</feature>
<feature type="compositionally biased region" description="Basic residues" evidence="1">
    <location>
        <begin position="36"/>
        <end position="57"/>
    </location>
</feature>
<feature type="region of interest" description="Disordered" evidence="1">
    <location>
        <begin position="394"/>
        <end position="453"/>
    </location>
</feature>
<feature type="compositionally biased region" description="Basic residues" evidence="1">
    <location>
        <begin position="729"/>
        <end position="752"/>
    </location>
</feature>
<feature type="compositionally biased region" description="Gly residues" evidence="1">
    <location>
        <begin position="1579"/>
        <end position="1588"/>
    </location>
</feature>
<dbReference type="OMA" id="RCAPLQC"/>
<feature type="compositionally biased region" description="Basic and acidic residues" evidence="1">
    <location>
        <begin position="4903"/>
        <end position="4918"/>
    </location>
</feature>
<feature type="compositionally biased region" description="Basic and acidic residues" evidence="1">
    <location>
        <begin position="5252"/>
        <end position="5266"/>
    </location>
</feature>
<dbReference type="Proteomes" id="UP000002035">
    <property type="component" value="Unassembled WGS sequence"/>
</dbReference>
<evidence type="ECO:0000313" key="2">
    <source>
        <dbReference type="EMBL" id="EEQ27412.1"/>
    </source>
</evidence>
<feature type="compositionally biased region" description="Basic residues" evidence="1">
    <location>
        <begin position="787"/>
        <end position="798"/>
    </location>
</feature>
<feature type="compositionally biased region" description="Basic and acidic residues" evidence="1">
    <location>
        <begin position="5300"/>
        <end position="5321"/>
    </location>
</feature>
<feature type="compositionally biased region" description="Basic residues" evidence="1">
    <location>
        <begin position="2702"/>
        <end position="2716"/>
    </location>
</feature>
<feature type="compositionally biased region" description="Basic residues" evidence="1">
    <location>
        <begin position="1837"/>
        <end position="1846"/>
    </location>
</feature>
<feature type="compositionally biased region" description="Low complexity" evidence="1">
    <location>
        <begin position="475"/>
        <end position="493"/>
    </location>
</feature>
<feature type="compositionally biased region" description="Basic and acidic residues" evidence="1">
    <location>
        <begin position="3287"/>
        <end position="3320"/>
    </location>
</feature>
<feature type="compositionally biased region" description="Basic and acidic residues" evidence="1">
    <location>
        <begin position="2382"/>
        <end position="2397"/>
    </location>
</feature>
<feature type="compositionally biased region" description="Polar residues" evidence="1">
    <location>
        <begin position="5241"/>
        <end position="5251"/>
    </location>
</feature>
<feature type="compositionally biased region" description="Pro residues" evidence="1">
    <location>
        <begin position="5928"/>
        <end position="5940"/>
    </location>
</feature>
<feature type="compositionally biased region" description="Basic and acidic residues" evidence="1">
    <location>
        <begin position="3961"/>
        <end position="3977"/>
    </location>
</feature>
<feature type="compositionally biased region" description="Basic and acidic residues" evidence="1">
    <location>
        <begin position="612"/>
        <end position="622"/>
    </location>
</feature>
<dbReference type="OrthoDB" id="5365701at2759"/>
<feature type="compositionally biased region" description="Polar residues" evidence="1">
    <location>
        <begin position="5005"/>
        <end position="5016"/>
    </location>
</feature>
<dbReference type="VEuPathDB" id="FungiDB:MCYG_00300"/>
<feature type="compositionally biased region" description="Low complexity" evidence="1">
    <location>
        <begin position="2432"/>
        <end position="2444"/>
    </location>
</feature>
<feature type="compositionally biased region" description="Polar residues" evidence="1">
    <location>
        <begin position="3120"/>
        <end position="3132"/>
    </location>
</feature>
<dbReference type="STRING" id="554155.C5FCG8"/>
<feature type="compositionally biased region" description="Basic residues" evidence="1">
    <location>
        <begin position="2024"/>
        <end position="2034"/>
    </location>
</feature>
<feature type="compositionally biased region" description="Basic and acidic residues" evidence="1">
    <location>
        <begin position="1866"/>
        <end position="1877"/>
    </location>
</feature>
<feature type="compositionally biased region" description="Basic and acidic residues" evidence="1">
    <location>
        <begin position="1959"/>
        <end position="1970"/>
    </location>
</feature>
<evidence type="ECO:0000313" key="3">
    <source>
        <dbReference type="Proteomes" id="UP000002035"/>
    </source>
</evidence>
<dbReference type="InterPro" id="IPR053268">
    <property type="entry name" value="Woronin_anchor"/>
</dbReference>
<feature type="compositionally biased region" description="Acidic residues" evidence="1">
    <location>
        <begin position="2595"/>
        <end position="2607"/>
    </location>
</feature>
<feature type="compositionally biased region" description="Basic and acidic residues" evidence="1">
    <location>
        <begin position="2740"/>
        <end position="2752"/>
    </location>
</feature>
<feature type="compositionally biased region" description="Basic residues" evidence="1">
    <location>
        <begin position="3373"/>
        <end position="3386"/>
    </location>
</feature>
<feature type="compositionally biased region" description="Polar residues" evidence="1">
    <location>
        <begin position="5712"/>
        <end position="5726"/>
    </location>
</feature>
<evidence type="ECO:0000256" key="1">
    <source>
        <dbReference type="SAM" id="MobiDB-lite"/>
    </source>
</evidence>
<feature type="compositionally biased region" description="Polar residues" evidence="1">
    <location>
        <begin position="255"/>
        <end position="267"/>
    </location>
</feature>
<feature type="region of interest" description="Disordered" evidence="1">
    <location>
        <begin position="4793"/>
        <end position="4921"/>
    </location>
</feature>
<feature type="compositionally biased region" description="Basic residues" evidence="1">
    <location>
        <begin position="5041"/>
        <end position="5051"/>
    </location>
</feature>
<feature type="compositionally biased region" description="Basic and acidic residues" evidence="1">
    <location>
        <begin position="2447"/>
        <end position="2460"/>
    </location>
</feature>
<dbReference type="PANTHER" id="PTHR40641:SF2">
    <property type="entry name" value="INVOLUCRIN REPEAT PROTEIN"/>
    <property type="match status" value="1"/>
</dbReference>
<feature type="compositionally biased region" description="Low complexity" evidence="1">
    <location>
        <begin position="288"/>
        <end position="299"/>
    </location>
</feature>
<feature type="compositionally biased region" description="Low complexity" evidence="1">
    <location>
        <begin position="753"/>
        <end position="765"/>
    </location>
</feature>
<feature type="compositionally biased region" description="Low complexity" evidence="1">
    <location>
        <begin position="2144"/>
        <end position="2156"/>
    </location>
</feature>
<feature type="compositionally biased region" description="Polar residues" evidence="1">
    <location>
        <begin position="938"/>
        <end position="951"/>
    </location>
</feature>
<feature type="compositionally biased region" description="Basic and acidic residues" evidence="1">
    <location>
        <begin position="1394"/>
        <end position="1413"/>
    </location>
</feature>
<feature type="compositionally biased region" description="Low complexity" evidence="1">
    <location>
        <begin position="4163"/>
        <end position="4175"/>
    </location>
</feature>
<feature type="compositionally biased region" description="Basic residues" evidence="1">
    <location>
        <begin position="5408"/>
        <end position="5418"/>
    </location>
</feature>
<feature type="compositionally biased region" description="Basic residues" evidence="1">
    <location>
        <begin position="3217"/>
        <end position="3229"/>
    </location>
</feature>
<feature type="region of interest" description="Disordered" evidence="1">
    <location>
        <begin position="1571"/>
        <end position="1771"/>
    </location>
</feature>
<feature type="compositionally biased region" description="Basic and acidic residues" evidence="1">
    <location>
        <begin position="1209"/>
        <end position="1236"/>
    </location>
</feature>
<feature type="compositionally biased region" description="Polar residues" evidence="1">
    <location>
        <begin position="5496"/>
        <end position="5508"/>
    </location>
</feature>
<feature type="compositionally biased region" description="Polar residues" evidence="1">
    <location>
        <begin position="322"/>
        <end position="332"/>
    </location>
</feature>
<feature type="compositionally biased region" description="Polar residues" evidence="1">
    <location>
        <begin position="3841"/>
        <end position="3850"/>
    </location>
</feature>
<dbReference type="GeneID" id="9225257"/>
<feature type="compositionally biased region" description="Basic residues" evidence="1">
    <location>
        <begin position="924"/>
        <end position="937"/>
    </location>
</feature>
<feature type="compositionally biased region" description="Basic and acidic residues" evidence="1">
    <location>
        <begin position="1100"/>
        <end position="1110"/>
    </location>
</feature>
<feature type="compositionally biased region" description="Polar residues" evidence="1">
    <location>
        <begin position="2490"/>
        <end position="2499"/>
    </location>
</feature>